<feature type="compositionally biased region" description="Basic and acidic residues" evidence="1">
    <location>
        <begin position="225"/>
        <end position="235"/>
    </location>
</feature>
<dbReference type="RefSeq" id="XP_038989491.1">
    <property type="nucleotide sequence ID" value="XM_039133563.1"/>
</dbReference>
<evidence type="ECO:0000313" key="3">
    <source>
        <dbReference type="RefSeq" id="XP_038989491.1"/>
    </source>
</evidence>
<proteinExistence type="predicted"/>
<dbReference type="Proteomes" id="UP000228380">
    <property type="component" value="Chromosome 14"/>
</dbReference>
<feature type="region of interest" description="Disordered" evidence="1">
    <location>
        <begin position="267"/>
        <end position="320"/>
    </location>
</feature>
<keyword evidence="2" id="KW-1185">Reference proteome</keyword>
<feature type="compositionally biased region" description="Basic and acidic residues" evidence="1">
    <location>
        <begin position="111"/>
        <end position="126"/>
    </location>
</feature>
<dbReference type="GeneID" id="120113042"/>
<organism evidence="2 3">
    <name type="scientific">Phoenix dactylifera</name>
    <name type="common">Date palm</name>
    <dbReference type="NCBI Taxonomy" id="42345"/>
    <lineage>
        <taxon>Eukaryota</taxon>
        <taxon>Viridiplantae</taxon>
        <taxon>Streptophyta</taxon>
        <taxon>Embryophyta</taxon>
        <taxon>Tracheophyta</taxon>
        <taxon>Spermatophyta</taxon>
        <taxon>Magnoliopsida</taxon>
        <taxon>Liliopsida</taxon>
        <taxon>Arecaceae</taxon>
        <taxon>Coryphoideae</taxon>
        <taxon>Phoeniceae</taxon>
        <taxon>Phoenix</taxon>
    </lineage>
</organism>
<feature type="region of interest" description="Disordered" evidence="1">
    <location>
        <begin position="100"/>
        <end position="145"/>
    </location>
</feature>
<reference evidence="3" key="2">
    <citation type="submission" date="2025-08" db="UniProtKB">
        <authorList>
            <consortium name="RefSeq"/>
        </authorList>
    </citation>
    <scope>IDENTIFICATION</scope>
    <source>
        <tissue evidence="3">Young leaves</tissue>
    </source>
</reference>
<reference evidence="2" key="1">
    <citation type="journal article" date="2019" name="Nat. Commun.">
        <title>Genome-wide association mapping of date palm fruit traits.</title>
        <authorList>
            <person name="Hazzouri K.M."/>
            <person name="Gros-Balthazard M."/>
            <person name="Flowers J.M."/>
            <person name="Copetti D."/>
            <person name="Lemansour A."/>
            <person name="Lebrun M."/>
            <person name="Masmoudi K."/>
            <person name="Ferrand S."/>
            <person name="Dhar M.I."/>
            <person name="Fresquez Z.A."/>
            <person name="Rosas U."/>
            <person name="Zhang J."/>
            <person name="Talag J."/>
            <person name="Lee S."/>
            <person name="Kudrna D."/>
            <person name="Powell R.F."/>
            <person name="Leitch I.J."/>
            <person name="Krueger R.R."/>
            <person name="Wing R.A."/>
            <person name="Amiri K.M.A."/>
            <person name="Purugganan M.D."/>
        </authorList>
    </citation>
    <scope>NUCLEOTIDE SEQUENCE [LARGE SCALE GENOMIC DNA]</scope>
    <source>
        <strain evidence="2">cv. Khalas</strain>
    </source>
</reference>
<feature type="compositionally biased region" description="Polar residues" evidence="1">
    <location>
        <begin position="193"/>
        <end position="203"/>
    </location>
</feature>
<feature type="compositionally biased region" description="Low complexity" evidence="1">
    <location>
        <begin position="236"/>
        <end position="247"/>
    </location>
</feature>
<dbReference type="KEGG" id="pda:120113042"/>
<feature type="region of interest" description="Disordered" evidence="1">
    <location>
        <begin position="182"/>
        <end position="248"/>
    </location>
</feature>
<evidence type="ECO:0000313" key="2">
    <source>
        <dbReference type="Proteomes" id="UP000228380"/>
    </source>
</evidence>
<evidence type="ECO:0000256" key="1">
    <source>
        <dbReference type="SAM" id="MobiDB-lite"/>
    </source>
</evidence>
<gene>
    <name evidence="3" type="primary">LOC120113042</name>
</gene>
<feature type="compositionally biased region" description="Basic and acidic residues" evidence="1">
    <location>
        <begin position="291"/>
        <end position="310"/>
    </location>
</feature>
<dbReference type="AlphaFoldDB" id="A0A8B9ART1"/>
<feature type="compositionally biased region" description="Basic residues" evidence="1">
    <location>
        <begin position="311"/>
        <end position="320"/>
    </location>
</feature>
<protein>
    <submittedName>
        <fullName evidence="3">Uncharacterized protein LOC120113042</fullName>
    </submittedName>
</protein>
<sequence length="320" mass="37168">MLINDPLIHVLTAKELQIPHPTNLRRGQRRPKMDLSAIAALRCQLPLFTPSKASPRNAAPPGHRLHFLPFSKRNFRSLTAKGSIKAPLLRRKIIHLPSLPLKIQQSPPDLPKAEYQKGDADEERSRNSSQNSTKSDLRPRDSPIPEQLACWNHPYDAIKPTFLRPSSLLSVSKHQIPRFPVERFRIPRHTPRIPSSRQQNLPNPVSRPLTIPKSQSQKQISLDPPHYRPNLELRFKPSSNPSKSPTNLKKHNFFYTIELLSRRFLHTPSSNPIENRIPPSDERHGRHRTGREKERKRSKESRIRREERRQEQRKKSRSAF</sequence>
<accession>A0A8B9ART1</accession>
<name>A0A8B9ART1_PHODC</name>